<proteinExistence type="predicted"/>
<sequence>MEEATAVDDGARTGGAHAEGRAYVMGGAFGQVGLEGLIPISVHEGGEEIKFLHGIFTDLMVKQDQCLLKMGSWVDAAKDDHESREEKRKDVQDEKCYRKKEISD</sequence>
<reference evidence="2 3" key="1">
    <citation type="submission" date="2019-09" db="EMBL/GenBank/DDBJ databases">
        <title>A chromosome-level genome assembly of the Chinese tupelo Nyssa sinensis.</title>
        <authorList>
            <person name="Yang X."/>
            <person name="Kang M."/>
            <person name="Yang Y."/>
            <person name="Xiong H."/>
            <person name="Wang M."/>
            <person name="Zhang Z."/>
            <person name="Wang Z."/>
            <person name="Wu H."/>
            <person name="Ma T."/>
            <person name="Liu J."/>
            <person name="Xi Z."/>
        </authorList>
    </citation>
    <scope>NUCLEOTIDE SEQUENCE [LARGE SCALE GENOMIC DNA]</scope>
    <source>
        <strain evidence="2">J267</strain>
        <tissue evidence="2">Leaf</tissue>
    </source>
</reference>
<organism evidence="2 3">
    <name type="scientific">Nyssa sinensis</name>
    <dbReference type="NCBI Taxonomy" id="561372"/>
    <lineage>
        <taxon>Eukaryota</taxon>
        <taxon>Viridiplantae</taxon>
        <taxon>Streptophyta</taxon>
        <taxon>Embryophyta</taxon>
        <taxon>Tracheophyta</taxon>
        <taxon>Spermatophyta</taxon>
        <taxon>Magnoliopsida</taxon>
        <taxon>eudicotyledons</taxon>
        <taxon>Gunneridae</taxon>
        <taxon>Pentapetalae</taxon>
        <taxon>asterids</taxon>
        <taxon>Cornales</taxon>
        <taxon>Nyssaceae</taxon>
        <taxon>Nyssa</taxon>
    </lineage>
</organism>
<keyword evidence="3" id="KW-1185">Reference proteome</keyword>
<evidence type="ECO:0000256" key="1">
    <source>
        <dbReference type="SAM" id="MobiDB-lite"/>
    </source>
</evidence>
<dbReference type="Proteomes" id="UP000325577">
    <property type="component" value="Linkage Group LG6"/>
</dbReference>
<name>A0A5J4ZNI9_9ASTE</name>
<feature type="region of interest" description="Disordered" evidence="1">
    <location>
        <begin position="76"/>
        <end position="104"/>
    </location>
</feature>
<evidence type="ECO:0000313" key="2">
    <source>
        <dbReference type="EMBL" id="KAA8519218.1"/>
    </source>
</evidence>
<accession>A0A5J4ZNI9</accession>
<gene>
    <name evidence="2" type="ORF">F0562_013474</name>
</gene>
<dbReference type="AlphaFoldDB" id="A0A5J4ZNI9"/>
<dbReference type="EMBL" id="CM018049">
    <property type="protein sequence ID" value="KAA8519218.1"/>
    <property type="molecule type" value="Genomic_DNA"/>
</dbReference>
<protein>
    <submittedName>
        <fullName evidence="2">Uncharacterized protein</fullName>
    </submittedName>
</protein>
<evidence type="ECO:0000313" key="3">
    <source>
        <dbReference type="Proteomes" id="UP000325577"/>
    </source>
</evidence>